<dbReference type="GO" id="GO:0030313">
    <property type="term" value="C:cell envelope"/>
    <property type="evidence" value="ECO:0007669"/>
    <property type="project" value="UniProtKB-SubCell"/>
</dbReference>
<evidence type="ECO:0000256" key="1">
    <source>
        <dbReference type="ARBA" id="ARBA00004196"/>
    </source>
</evidence>
<feature type="non-terminal residue" evidence="4">
    <location>
        <position position="1"/>
    </location>
</feature>
<keyword evidence="3" id="KW-1133">Transmembrane helix</keyword>
<feature type="region of interest" description="Disordered" evidence="2">
    <location>
        <begin position="687"/>
        <end position="729"/>
    </location>
</feature>
<dbReference type="Pfam" id="PF09479">
    <property type="entry name" value="Flg_new"/>
    <property type="match status" value="3"/>
</dbReference>
<dbReference type="Gene3D" id="2.60.40.4270">
    <property type="entry name" value="Listeria-Bacteroides repeat domain"/>
    <property type="match status" value="3"/>
</dbReference>
<evidence type="ECO:0000256" key="2">
    <source>
        <dbReference type="SAM" id="MobiDB-lite"/>
    </source>
</evidence>
<evidence type="ECO:0000313" key="4">
    <source>
        <dbReference type="EMBL" id="MRX83238.1"/>
    </source>
</evidence>
<feature type="compositionally biased region" description="Pro residues" evidence="2">
    <location>
        <begin position="690"/>
        <end position="705"/>
    </location>
</feature>
<evidence type="ECO:0000313" key="5">
    <source>
        <dbReference type="Proteomes" id="UP000438093"/>
    </source>
</evidence>
<gene>
    <name evidence="4" type="ORF">GJG86_12160</name>
</gene>
<accession>A0A6N7RRE9</accession>
<name>A0A6N7RRE9_9ACTN</name>
<dbReference type="RefSeq" id="WP_154334050.1">
    <property type="nucleotide sequence ID" value="NZ_VTFY01000009.1"/>
</dbReference>
<dbReference type="InterPro" id="IPR042229">
    <property type="entry name" value="Listeria/Bacterioides_rpt_sf"/>
</dbReference>
<protein>
    <submittedName>
        <fullName evidence="4">Uncharacterized protein</fullName>
    </submittedName>
</protein>
<dbReference type="Proteomes" id="UP000438093">
    <property type="component" value="Unassembled WGS sequence"/>
</dbReference>
<organism evidence="4 5">
    <name type="scientific">Eggerthella guodeyinii</name>
    <dbReference type="NCBI Taxonomy" id="2690837"/>
    <lineage>
        <taxon>Bacteria</taxon>
        <taxon>Bacillati</taxon>
        <taxon>Actinomycetota</taxon>
        <taxon>Coriobacteriia</taxon>
        <taxon>Eggerthellales</taxon>
        <taxon>Eggerthellaceae</taxon>
        <taxon>Eggerthella</taxon>
    </lineage>
</organism>
<keyword evidence="3" id="KW-0472">Membrane</keyword>
<comment type="caution">
    <text evidence="4">The sequence shown here is derived from an EMBL/GenBank/DDBJ whole genome shotgun (WGS) entry which is preliminary data.</text>
</comment>
<feature type="transmembrane region" description="Helical" evidence="3">
    <location>
        <begin position="737"/>
        <end position="757"/>
    </location>
</feature>
<comment type="subcellular location">
    <subcellularLocation>
        <location evidence="1">Cell envelope</location>
    </subcellularLocation>
</comment>
<dbReference type="EMBL" id="VTFY01000009">
    <property type="protein sequence ID" value="MRX83238.1"/>
    <property type="molecule type" value="Genomic_DNA"/>
</dbReference>
<sequence>RLYYTPDADALSYDANGGAGSMPPAEGVVGQEVAVAESAFSKQGYVFAGWNTKTDGSGRVYAPGDVYVLTAGEDKVFAQWEEGVAAYRVEHYKVSADHAQASRFSVDEDEGVTGSSASATARNVPGYTYQPLFDENGMRTVSSGTVAADGSLVLRLYYTPDADALSYDANGGTGATRATEGVVDQEVIVAESAFEKPGYGFTGWNTQADGAGAPYAAGEAYLLTVGEDRLFAQWTALDGTPYAVEHYKVAPDGASASLAYRDRKTGVTDAAAKAVPMDFSRDGYTYAPGFAGDGMVEAVEGTIAADGSLVLRLYYTPDADALSYDANGGAGSMPPAEGVVGQEVAVAESAFIRDGFSFAGWNTVPDGSGAAYAPGDGFALSVGEDRLFAQWVVDAVVDPEDFVLYVGGAHPDEGGSGAFPRALLSVALADGSEMDAVRWYVNGELFEPTEAAPHPFAIEYYDEDGNKVSGKPGDDAPGDYAVRIANAGDVQVEGGDGVRHAVRAEEGRYRVRDATEAKKVHAAVGSESEVDGTEAAVLIPEGSTILVNGRPELGGPTEGGVSLLFDDLLTQERADRLSAKADATTSLEDPSGMQLKYLDLVDALNGNVWLSSSEGCTVFWPYPEGTDEHDEFELVHFPGLNREDLDDGLMDAVVPELVRIEKTPVGLKFHVPEGRFSPFALVWQKAAAEPDPPVEPESPVSPDPDLPIGSEPEAPKDLPASEAFPTPKALVKTGDGFPAAVAVVAGVALLAAALAGLRMRRDRRER</sequence>
<proteinExistence type="predicted"/>
<reference evidence="5" key="1">
    <citation type="submission" date="2019-08" db="EMBL/GenBank/DDBJ databases">
        <title>Arthrobacter sp. nov., isolated from plateau pika and Tibetan wild ass.</title>
        <authorList>
            <person name="Ge Y."/>
        </authorList>
    </citation>
    <scope>NUCLEOTIDE SEQUENCE [LARGE SCALE GENOMIC DNA]</scope>
    <source>
        <strain evidence="5">HF-4214</strain>
    </source>
</reference>
<keyword evidence="5" id="KW-1185">Reference proteome</keyword>
<keyword evidence="3" id="KW-0812">Transmembrane</keyword>
<dbReference type="AlphaFoldDB" id="A0A6N7RRE9"/>
<evidence type="ECO:0000256" key="3">
    <source>
        <dbReference type="SAM" id="Phobius"/>
    </source>
</evidence>
<dbReference type="InterPro" id="IPR013378">
    <property type="entry name" value="InlB-like_B-rpt"/>
</dbReference>